<proteinExistence type="predicted"/>
<dbReference type="GeneID" id="78399908"/>
<dbReference type="RefSeq" id="WP_180905673.1">
    <property type="nucleotide sequence ID" value="NZ_CP040908.1"/>
</dbReference>
<name>A0A7H9DND0_9FLAO</name>
<dbReference type="AlphaFoldDB" id="A0A7H9DND0"/>
<organism evidence="1 2">
    <name type="scientific">Empedobacter falsenii</name>
    <dbReference type="NCBI Taxonomy" id="343874"/>
    <lineage>
        <taxon>Bacteria</taxon>
        <taxon>Pseudomonadati</taxon>
        <taxon>Bacteroidota</taxon>
        <taxon>Flavobacteriia</taxon>
        <taxon>Flavobacteriales</taxon>
        <taxon>Weeksellaceae</taxon>
        <taxon>Empedobacter</taxon>
    </lineage>
</organism>
<evidence type="ECO:0008006" key="3">
    <source>
        <dbReference type="Google" id="ProtNLM"/>
    </source>
</evidence>
<evidence type="ECO:0000313" key="2">
    <source>
        <dbReference type="Proteomes" id="UP000510643"/>
    </source>
</evidence>
<dbReference type="EMBL" id="CP040908">
    <property type="protein sequence ID" value="QLL56668.1"/>
    <property type="molecule type" value="Genomic_DNA"/>
</dbReference>
<dbReference type="KEGG" id="efal:FH779_00535"/>
<gene>
    <name evidence="1" type="ORF">FH779_00535</name>
</gene>
<dbReference type="PROSITE" id="PS51257">
    <property type="entry name" value="PROKAR_LIPOPROTEIN"/>
    <property type="match status" value="1"/>
</dbReference>
<sequence>MKYFLLSFILFFCSCSSTFNSVYKDKQLQKTIDVFIELGEKDSKNNKMDKFLLMKLSKTDPEKEIYFSNFGIEVMFYEKKLPFIIPPHEYSQFEYKGYSIIIIDSNHINFKKYSFLKPVKSEELKTLDSENMFSYNPTTFAIFFDKKGVIQFIDPMYRRKSLREMLLKQNIKINLKSKDVYNENAIGID</sequence>
<accession>A0A7H9DND0</accession>
<dbReference type="Proteomes" id="UP000510643">
    <property type="component" value="Chromosome"/>
</dbReference>
<reference evidence="1 2" key="1">
    <citation type="submission" date="2019-06" db="EMBL/GenBank/DDBJ databases">
        <title>Emergence of pandrug resistant Empedobacter falsenii in China.</title>
        <authorList>
            <person name="Dong N."/>
            <person name="Chen S."/>
            <person name="Zhang R."/>
        </authorList>
    </citation>
    <scope>NUCLEOTIDE SEQUENCE [LARGE SCALE GENOMIC DNA]</scope>
    <source>
        <strain evidence="1 2">1681-1</strain>
    </source>
</reference>
<keyword evidence="2" id="KW-1185">Reference proteome</keyword>
<evidence type="ECO:0000313" key="1">
    <source>
        <dbReference type="EMBL" id="QLL56668.1"/>
    </source>
</evidence>
<protein>
    <recommendedName>
        <fullName evidence="3">Lipoprotein</fullName>
    </recommendedName>
</protein>